<name>A0A415D589_9FIRM</name>
<feature type="region of interest" description="Disordered" evidence="1">
    <location>
        <begin position="122"/>
        <end position="148"/>
    </location>
</feature>
<dbReference type="RefSeq" id="WP_118279067.1">
    <property type="nucleotide sequence ID" value="NZ_JAQDJO010000018.1"/>
</dbReference>
<organism evidence="2 3">
    <name type="scientific">[Ruminococcus] lactaris</name>
    <dbReference type="NCBI Taxonomy" id="46228"/>
    <lineage>
        <taxon>Bacteria</taxon>
        <taxon>Bacillati</taxon>
        <taxon>Bacillota</taxon>
        <taxon>Clostridia</taxon>
        <taxon>Lachnospirales</taxon>
        <taxon>Lachnospiraceae</taxon>
        <taxon>Mediterraneibacter</taxon>
    </lineage>
</organism>
<dbReference type="Proteomes" id="UP000285832">
    <property type="component" value="Unassembled WGS sequence"/>
</dbReference>
<sequence>MVSANAVVVEARIPMLYLWGVSIGELKMVKVTINRKEYRVKEMQFGEYAKMEEQGFSIIDAFRKKQLLLIAMGFTCVAADCDREEAERLITQHVLGGGNIVDITNAFAEAVSESDFFQKMLGMTQDEQETPKKATKSKKVADEETEED</sequence>
<accession>A0A415D589</accession>
<evidence type="ECO:0000313" key="2">
    <source>
        <dbReference type="EMBL" id="RHJ61223.1"/>
    </source>
</evidence>
<dbReference type="EMBL" id="QRMI01000017">
    <property type="protein sequence ID" value="RHJ61223.1"/>
    <property type="molecule type" value="Genomic_DNA"/>
</dbReference>
<evidence type="ECO:0000256" key="1">
    <source>
        <dbReference type="SAM" id="MobiDB-lite"/>
    </source>
</evidence>
<proteinExistence type="predicted"/>
<gene>
    <name evidence="2" type="ORF">DW116_07735</name>
</gene>
<evidence type="ECO:0000313" key="3">
    <source>
        <dbReference type="Proteomes" id="UP000285832"/>
    </source>
</evidence>
<comment type="caution">
    <text evidence="2">The sequence shown here is derived from an EMBL/GenBank/DDBJ whole genome shotgun (WGS) entry which is preliminary data.</text>
</comment>
<dbReference type="AlphaFoldDB" id="A0A415D589"/>
<protein>
    <submittedName>
        <fullName evidence="2">Uncharacterized protein</fullName>
    </submittedName>
</protein>
<reference evidence="2 3" key="1">
    <citation type="submission" date="2018-08" db="EMBL/GenBank/DDBJ databases">
        <title>A genome reference for cultivated species of the human gut microbiota.</title>
        <authorList>
            <person name="Zou Y."/>
            <person name="Xue W."/>
            <person name="Luo G."/>
        </authorList>
    </citation>
    <scope>NUCLEOTIDE SEQUENCE [LARGE SCALE GENOMIC DNA]</scope>
    <source>
        <strain evidence="2 3">AM09-9</strain>
    </source>
</reference>